<organism evidence="2 3">
    <name type="scientific">Anaerobacillus arseniciselenatis</name>
    <dbReference type="NCBI Taxonomy" id="85682"/>
    <lineage>
        <taxon>Bacteria</taxon>
        <taxon>Bacillati</taxon>
        <taxon>Bacillota</taxon>
        <taxon>Bacilli</taxon>
        <taxon>Bacillales</taxon>
        <taxon>Bacillaceae</taxon>
        <taxon>Anaerobacillus</taxon>
    </lineage>
</organism>
<feature type="region of interest" description="Disordered" evidence="1">
    <location>
        <begin position="80"/>
        <end position="109"/>
    </location>
</feature>
<proteinExistence type="predicted"/>
<dbReference type="AlphaFoldDB" id="A0A1S2L5J4"/>
<name>A0A1S2L5J4_9BACI</name>
<evidence type="ECO:0000256" key="1">
    <source>
        <dbReference type="SAM" id="MobiDB-lite"/>
    </source>
</evidence>
<dbReference type="OrthoDB" id="2908072at2"/>
<reference evidence="2 3" key="1">
    <citation type="submission" date="2016-10" db="EMBL/GenBank/DDBJ databases">
        <title>Draft genome sequences of four alkaliphilic bacteria belonging to the Anaerobacillus genus.</title>
        <authorList>
            <person name="Bassil N.M."/>
            <person name="Lloyd J.R."/>
        </authorList>
    </citation>
    <scope>NUCLEOTIDE SEQUENCE [LARGE SCALE GENOMIC DNA]</scope>
    <source>
        <strain evidence="2 3">DSM 15340</strain>
    </source>
</reference>
<gene>
    <name evidence="2" type="ORF">BKP35_18180</name>
</gene>
<dbReference type="Proteomes" id="UP000180098">
    <property type="component" value="Unassembled WGS sequence"/>
</dbReference>
<keyword evidence="3" id="KW-1185">Reference proteome</keyword>
<feature type="compositionally biased region" description="Basic and acidic residues" evidence="1">
    <location>
        <begin position="80"/>
        <end position="93"/>
    </location>
</feature>
<comment type="caution">
    <text evidence="2">The sequence shown here is derived from an EMBL/GenBank/DDBJ whole genome shotgun (WGS) entry which is preliminary data.</text>
</comment>
<dbReference type="RefSeq" id="WP_071314805.1">
    <property type="nucleotide sequence ID" value="NZ_MLQQ01000058.1"/>
</dbReference>
<protein>
    <submittedName>
        <fullName evidence="2">Uncharacterized protein</fullName>
    </submittedName>
</protein>
<accession>A0A1S2L5J4</accession>
<dbReference type="EMBL" id="MLQQ01000058">
    <property type="protein sequence ID" value="OIJ07616.1"/>
    <property type="molecule type" value="Genomic_DNA"/>
</dbReference>
<evidence type="ECO:0000313" key="3">
    <source>
        <dbReference type="Proteomes" id="UP000180098"/>
    </source>
</evidence>
<evidence type="ECO:0000313" key="2">
    <source>
        <dbReference type="EMBL" id="OIJ07616.1"/>
    </source>
</evidence>
<sequence length="131" mass="15289">MVYRPTVRYDDRFKEYVDEIFKATSLDRNQIIRLALFAAPFSPLFQHQIKKHMTSTLPQASWEVTEHGLWMEQTFLKRGEERDVNGESKEVFTERPGGSATARHRSTERHNGEIYQKRVYKQSGGVTIKIG</sequence>